<evidence type="ECO:0000313" key="2">
    <source>
        <dbReference type="Proteomes" id="UP000051643"/>
    </source>
</evidence>
<comment type="caution">
    <text evidence="1">The sequence shown here is derived from an EMBL/GenBank/DDBJ whole genome shotgun (WGS) entry which is preliminary data.</text>
</comment>
<dbReference type="RefSeq" id="WP_013073368.1">
    <property type="nucleotide sequence ID" value="NZ_BMWR01000001.1"/>
</dbReference>
<gene>
    <name evidence="1" type="ORF">APR42_07720</name>
</gene>
<keyword evidence="2" id="KW-1185">Reference proteome</keyword>
<proteinExistence type="predicted"/>
<protein>
    <submittedName>
        <fullName evidence="1">Uncharacterized protein</fullName>
    </submittedName>
</protein>
<organism evidence="1 2">
    <name type="scientific">Salegentibacter mishustinae</name>
    <dbReference type="NCBI Taxonomy" id="270918"/>
    <lineage>
        <taxon>Bacteria</taxon>
        <taxon>Pseudomonadati</taxon>
        <taxon>Bacteroidota</taxon>
        <taxon>Flavobacteriia</taxon>
        <taxon>Flavobacteriales</taxon>
        <taxon>Flavobacteriaceae</taxon>
        <taxon>Salegentibacter</taxon>
    </lineage>
</organism>
<accession>A0A0Q9Z6R2</accession>
<dbReference type="OrthoDB" id="1494343at2"/>
<sequence>MKKVTYNEKDNSETSELAGLIRKIDTLDAQYVNRICEEIFKHQPFFLTVLLGYRADVSPQELEEIMKIYFLIWEYFGSNENLPKRKVTQAQFEKLQRGNKHMLDYSEGEPEESREKIYTDTLQNLQSKSLWTAVLFRYNNRPVLINMDRENKGIILLGILSFIQSFETQ</sequence>
<name>A0A0Q9Z6R2_9FLAO</name>
<dbReference type="Proteomes" id="UP000051643">
    <property type="component" value="Unassembled WGS sequence"/>
</dbReference>
<dbReference type="AlphaFoldDB" id="A0A0Q9Z6R2"/>
<evidence type="ECO:0000313" key="1">
    <source>
        <dbReference type="EMBL" id="KRG28651.1"/>
    </source>
</evidence>
<reference evidence="1" key="1">
    <citation type="submission" date="2015-10" db="EMBL/GenBank/DDBJ databases">
        <title>Draft genome sequence of Salegentibacter mishustinae KCTC 12263.</title>
        <authorList>
            <person name="Lin W."/>
            <person name="Zheng Q."/>
        </authorList>
    </citation>
    <scope>NUCLEOTIDE SEQUENCE [LARGE SCALE GENOMIC DNA]</scope>
    <source>
        <strain evidence="1">KCTC 12263</strain>
    </source>
</reference>
<dbReference type="EMBL" id="LKTP01000023">
    <property type="protein sequence ID" value="KRG28651.1"/>
    <property type="molecule type" value="Genomic_DNA"/>
</dbReference>